<keyword evidence="6" id="KW-0493">Microtubule</keyword>
<evidence type="ECO:0000256" key="1">
    <source>
        <dbReference type="ARBA" id="ARBA00004123"/>
    </source>
</evidence>
<comment type="similarity">
    <text evidence="3">Belongs to the MAP65/ASE1 family.</text>
</comment>
<evidence type="ECO:0000256" key="8">
    <source>
        <dbReference type="SAM" id="Coils"/>
    </source>
</evidence>
<keyword evidence="11" id="KW-1185">Reference proteome</keyword>
<reference evidence="10 11" key="1">
    <citation type="journal article" date="2021" name="Hortic Res">
        <title>Chromosome-scale assembly of the Dendrobium chrysotoxum genome enhances the understanding of orchid evolution.</title>
        <authorList>
            <person name="Zhang Y."/>
            <person name="Zhang G.Q."/>
            <person name="Zhang D."/>
            <person name="Liu X.D."/>
            <person name="Xu X.Y."/>
            <person name="Sun W.H."/>
            <person name="Yu X."/>
            <person name="Zhu X."/>
            <person name="Wang Z.W."/>
            <person name="Zhao X."/>
            <person name="Zhong W.Y."/>
            <person name="Chen H."/>
            <person name="Yin W.L."/>
            <person name="Huang T."/>
            <person name="Niu S.C."/>
            <person name="Liu Z.J."/>
        </authorList>
    </citation>
    <scope>NUCLEOTIDE SEQUENCE [LARGE SCALE GENOMIC DNA]</scope>
    <source>
        <strain evidence="10">Lindl</strain>
    </source>
</reference>
<keyword evidence="8" id="KW-0175">Coiled coil</keyword>
<evidence type="ECO:0008006" key="12">
    <source>
        <dbReference type="Google" id="ProtNLM"/>
    </source>
</evidence>
<dbReference type="InterPro" id="IPR007145">
    <property type="entry name" value="MAP65_Ase1_PRC1"/>
</dbReference>
<dbReference type="GO" id="GO:0005874">
    <property type="term" value="C:microtubule"/>
    <property type="evidence" value="ECO:0007669"/>
    <property type="project" value="UniProtKB-KW"/>
</dbReference>
<keyword evidence="7" id="KW-0539">Nucleus</keyword>
<name>A0AAV7HCF3_DENCH</name>
<keyword evidence="5" id="KW-0597">Phosphoprotein</keyword>
<comment type="subcellular location">
    <subcellularLocation>
        <location evidence="2">Cytoplasm</location>
    </subcellularLocation>
    <subcellularLocation>
        <location evidence="1">Nucleus</location>
    </subcellularLocation>
</comment>
<dbReference type="Proteomes" id="UP000775213">
    <property type="component" value="Unassembled WGS sequence"/>
</dbReference>
<feature type="region of interest" description="Disordered" evidence="9">
    <location>
        <begin position="1"/>
        <end position="38"/>
    </location>
</feature>
<evidence type="ECO:0000256" key="3">
    <source>
        <dbReference type="ARBA" id="ARBA00006187"/>
    </source>
</evidence>
<dbReference type="GO" id="GO:0005819">
    <property type="term" value="C:spindle"/>
    <property type="evidence" value="ECO:0007669"/>
    <property type="project" value="TreeGrafter"/>
</dbReference>
<evidence type="ECO:0000256" key="7">
    <source>
        <dbReference type="ARBA" id="ARBA00023242"/>
    </source>
</evidence>
<dbReference type="Gene3D" id="1.20.58.1520">
    <property type="match status" value="1"/>
</dbReference>
<feature type="compositionally biased region" description="Low complexity" evidence="9">
    <location>
        <begin position="1"/>
        <end position="26"/>
    </location>
</feature>
<sequence>MRSPLSSSPFPRPSPSLHSSASPPLSVQRQGRAAVITQSPLEGPPISVCSIMEKGKRGPHLQNDIDCSSLLDELQTIWNDIGESDVEKDVMLLQLEKECLEIYRRKVDQANRHRAQLRQTIADSEAEIATICSAMGERPVHFRQGDRSLKEEHKVIIQQLEDLRRRKNERLSQFREVREQILCISTEINPEPGIEIVLDESDLSIRKLEDLQRRLDVLHKEKNDRLRKVLDHLNTLNSLCSVLDVDFKQTASEVHPSLVGPDESKNINSDTIEGLTRTMQRLREVKLQRMRMLQDLATAMLELWYLMDTPTEEQQQFQNVTCNIAASEHEITEPKSLSMGFINYVKAEVTRLEVLKASKLKDLILKKKIELDELCRRTHLVAENDCFAGIEAIETESLDPSLVLEKIEAQISILKEEAFSRKEILERVEKWFAACEEESWLEDYNRDENRYNAGKGTHLMLKRAEKARAVVSKIPAIVETLTTKIMSWENERGTEFIYDGVSLLSMLEEYTILRQEKEHERKRLRDQRRLQGQLVAEKEVMFGSKPTPSKSQSAKKFAGTFPVGPTRRLSVGGAALQPTRLDSLPSFKSPSSAKTPDCFSGGTVDREFQSVDPDASEVETPRRPFTPLSRAHSIQLPAPYKRISNAEEENMIPMGSPVSALKSPRTVSTPKQMTTNLQLDPPDFAQEATAVKMEPQETEISFEERRLAFLLKG</sequence>
<dbReference type="GO" id="GO:0000226">
    <property type="term" value="P:microtubule cytoskeleton organization"/>
    <property type="evidence" value="ECO:0007669"/>
    <property type="project" value="InterPro"/>
</dbReference>
<dbReference type="GO" id="GO:0008017">
    <property type="term" value="F:microtubule binding"/>
    <property type="evidence" value="ECO:0007669"/>
    <property type="project" value="InterPro"/>
</dbReference>
<evidence type="ECO:0000313" key="11">
    <source>
        <dbReference type="Proteomes" id="UP000775213"/>
    </source>
</evidence>
<dbReference type="GO" id="GO:0005737">
    <property type="term" value="C:cytoplasm"/>
    <property type="evidence" value="ECO:0007669"/>
    <property type="project" value="UniProtKB-SubCell"/>
</dbReference>
<feature type="region of interest" description="Disordered" evidence="9">
    <location>
        <begin position="581"/>
        <end position="602"/>
    </location>
</feature>
<organism evidence="10 11">
    <name type="scientific">Dendrobium chrysotoxum</name>
    <name type="common">Orchid</name>
    <dbReference type="NCBI Taxonomy" id="161865"/>
    <lineage>
        <taxon>Eukaryota</taxon>
        <taxon>Viridiplantae</taxon>
        <taxon>Streptophyta</taxon>
        <taxon>Embryophyta</taxon>
        <taxon>Tracheophyta</taxon>
        <taxon>Spermatophyta</taxon>
        <taxon>Magnoliopsida</taxon>
        <taxon>Liliopsida</taxon>
        <taxon>Asparagales</taxon>
        <taxon>Orchidaceae</taxon>
        <taxon>Epidendroideae</taxon>
        <taxon>Malaxideae</taxon>
        <taxon>Dendrobiinae</taxon>
        <taxon>Dendrobium</taxon>
    </lineage>
</organism>
<evidence type="ECO:0000256" key="5">
    <source>
        <dbReference type="ARBA" id="ARBA00022553"/>
    </source>
</evidence>
<dbReference type="FunFam" id="1.20.58.1520:FF:000002">
    <property type="entry name" value="65-kDa microtubule-associated protein 6"/>
    <property type="match status" value="1"/>
</dbReference>
<dbReference type="PANTHER" id="PTHR19321">
    <property type="entry name" value="PROTEIN REGULATOR OF CYTOKINESIS 1 PRC1-RELATED"/>
    <property type="match status" value="1"/>
</dbReference>
<evidence type="ECO:0000256" key="9">
    <source>
        <dbReference type="SAM" id="MobiDB-lite"/>
    </source>
</evidence>
<evidence type="ECO:0000256" key="6">
    <source>
        <dbReference type="ARBA" id="ARBA00022701"/>
    </source>
</evidence>
<comment type="caution">
    <text evidence="10">The sequence shown here is derived from an EMBL/GenBank/DDBJ whole genome shotgun (WGS) entry which is preliminary data.</text>
</comment>
<dbReference type="AlphaFoldDB" id="A0AAV7HCF3"/>
<protein>
    <recommendedName>
        <fullName evidence="12">65-kDa microtubule-associated protein 3-like</fullName>
    </recommendedName>
</protein>
<proteinExistence type="inferred from homology"/>
<evidence type="ECO:0000256" key="2">
    <source>
        <dbReference type="ARBA" id="ARBA00004496"/>
    </source>
</evidence>
<dbReference type="Pfam" id="PF03999">
    <property type="entry name" value="MAP65_ASE1"/>
    <property type="match status" value="1"/>
</dbReference>
<dbReference type="EMBL" id="JAGFBR010000006">
    <property type="protein sequence ID" value="KAH0465557.1"/>
    <property type="molecule type" value="Genomic_DNA"/>
</dbReference>
<dbReference type="GO" id="GO:0005634">
    <property type="term" value="C:nucleus"/>
    <property type="evidence" value="ECO:0007669"/>
    <property type="project" value="UniProtKB-SubCell"/>
</dbReference>
<feature type="coiled-coil region" evidence="8">
    <location>
        <begin position="100"/>
        <end position="180"/>
    </location>
</feature>
<gene>
    <name evidence="10" type="ORF">IEQ34_005660</name>
</gene>
<evidence type="ECO:0000256" key="4">
    <source>
        <dbReference type="ARBA" id="ARBA00022490"/>
    </source>
</evidence>
<dbReference type="PANTHER" id="PTHR19321:SF7">
    <property type="entry name" value="65-KDA MICROTUBULE-ASSOCIATED PROTEIN 3"/>
    <property type="match status" value="1"/>
</dbReference>
<accession>A0AAV7HCF3</accession>
<keyword evidence="4" id="KW-0963">Cytoplasm</keyword>
<evidence type="ECO:0000313" key="10">
    <source>
        <dbReference type="EMBL" id="KAH0465557.1"/>
    </source>
</evidence>